<protein>
    <submittedName>
        <fullName evidence="1">Uncharacterized protein</fullName>
    </submittedName>
</protein>
<dbReference type="Proteomes" id="UP000076482">
    <property type="component" value="Unassembled WGS sequence"/>
</dbReference>
<reference evidence="1 2" key="1">
    <citation type="submission" date="2015-09" db="EMBL/GenBank/DDBJ databases">
        <title>Bacillus cereus food isolates.</title>
        <authorList>
            <person name="Boekhorst J."/>
        </authorList>
    </citation>
    <scope>NUCLEOTIDE SEQUENCE [LARGE SCALE GENOMIC DNA]</scope>
    <source>
        <strain evidence="1 2">B4088</strain>
    </source>
</reference>
<dbReference type="SUPFAM" id="SSF143100">
    <property type="entry name" value="TTHA1013/TTHA0281-like"/>
    <property type="match status" value="1"/>
</dbReference>
<organism evidence="1 2">
    <name type="scientific">Bacillus cereus</name>
    <dbReference type="NCBI Taxonomy" id="1396"/>
    <lineage>
        <taxon>Bacteria</taxon>
        <taxon>Bacillati</taxon>
        <taxon>Bacillota</taxon>
        <taxon>Bacilli</taxon>
        <taxon>Bacillales</taxon>
        <taxon>Bacillaceae</taxon>
        <taxon>Bacillus</taxon>
        <taxon>Bacillus cereus group</taxon>
    </lineage>
</organism>
<gene>
    <name evidence="1" type="ORF">B4088_5341</name>
</gene>
<sequence length="58" mass="6451">MAFGSTHDEALSDAQKKLEFHFTELKVRGKELPKPAPVNSFSLLNNEKTFVVCVNTGE</sequence>
<name>A0A164LAA5_BACCE</name>
<dbReference type="AlphaFoldDB" id="A0A164LAA5"/>
<comment type="caution">
    <text evidence="1">The sequence shown here is derived from an EMBL/GenBank/DDBJ whole genome shotgun (WGS) entry which is preliminary data.</text>
</comment>
<dbReference type="Gene3D" id="3.30.160.250">
    <property type="match status" value="1"/>
</dbReference>
<dbReference type="EMBL" id="LJKE01000104">
    <property type="protein sequence ID" value="KZD55596.1"/>
    <property type="molecule type" value="Genomic_DNA"/>
</dbReference>
<evidence type="ECO:0000313" key="2">
    <source>
        <dbReference type="Proteomes" id="UP000076482"/>
    </source>
</evidence>
<dbReference type="InterPro" id="IPR035069">
    <property type="entry name" value="TTHA1013/TTHA0281-like"/>
</dbReference>
<evidence type="ECO:0000313" key="1">
    <source>
        <dbReference type="EMBL" id="KZD55596.1"/>
    </source>
</evidence>
<proteinExistence type="predicted"/>
<accession>A0A164LAA5</accession>
<dbReference type="PATRIC" id="fig|1396.535.peg.5893"/>